<keyword evidence="3" id="KW-1185">Reference proteome</keyword>
<dbReference type="Proteomes" id="UP000054477">
    <property type="component" value="Unassembled WGS sequence"/>
</dbReference>
<feature type="non-terminal residue" evidence="2">
    <location>
        <position position="1"/>
    </location>
</feature>
<feature type="region of interest" description="Disordered" evidence="1">
    <location>
        <begin position="473"/>
        <end position="512"/>
    </location>
</feature>
<protein>
    <submittedName>
        <fullName evidence="2">Uncharacterized protein</fullName>
    </submittedName>
</protein>
<sequence length="683" mass="73922">MVFGLTGVETPIDFSALRQVTCIQGKFILVVCLSILNPNNEQSFLSSLHGFEDTLFHFVGDSRMKDILRLLGVIVVKTTVPEPGCLIRASHQPTLSPYEYQKLCSVLCAYRFFEIISLRAQCISRIPISTPTAYMFLPGPPSPQSDLFGFSRLQDWPKLVMGFRDLVQTAPDRPSQIFEFRNPMFSLMQMVAKNNFATKYFAIEENFLLAAIHVAAMKDIPFVGGTLPDLPADMPSMPHGGFQDKESCDRFEIEYNKFIEKCGTEGCLSSAAPLAAMLSPLYLLSTFRLSTKSFHRRTLIDLAATLGPHKPPSVLAVENVIWDAIFCLAEGRLSVYQVLRHLANSLPWSDIDTASNADEQWFKPALPIQYVPSASCPQLTGPSPFIGPSPPLTSLTGSQSSWQSAQPFTDFTTIPSLLTPHMDLARIIPISLPSSSACNAKQQRLLLPPPSVYASSVSPPTVTSFQSETLPIPNISESFPTAESSSSPSQYSPSWSPQSTPLNPSPGGLEPQAVHKVASPIEDEDRNSLANGLAKNLNTASAGAPPGSDSQQIVNPLQLTLQSIRSSPLHNSPNLDFDPINTDLAGAMSDSESSSDSNSALGNMEIDRDEPDGVRSAANAQGEGDGPATLNSDFIRSGSDELDEPRPIANDPDNDHGARSSFANSLAKTLNTAFTRALPGSDS</sequence>
<dbReference type="HOGENOM" id="CLU_403133_0_0_1"/>
<feature type="compositionally biased region" description="Low complexity" evidence="1">
    <location>
        <begin position="476"/>
        <end position="501"/>
    </location>
</feature>
<reference evidence="2 3" key="1">
    <citation type="submission" date="2014-04" db="EMBL/GenBank/DDBJ databases">
        <authorList>
            <consortium name="DOE Joint Genome Institute"/>
            <person name="Kuo A."/>
            <person name="Kohler A."/>
            <person name="Nagy L.G."/>
            <person name="Floudas D."/>
            <person name="Copeland A."/>
            <person name="Barry K.W."/>
            <person name="Cichocki N."/>
            <person name="Veneault-Fourrey C."/>
            <person name="LaButti K."/>
            <person name="Lindquist E.A."/>
            <person name="Lipzen A."/>
            <person name="Lundell T."/>
            <person name="Morin E."/>
            <person name="Murat C."/>
            <person name="Sun H."/>
            <person name="Tunlid A."/>
            <person name="Henrissat B."/>
            <person name="Grigoriev I.V."/>
            <person name="Hibbett D.S."/>
            <person name="Martin F."/>
            <person name="Nordberg H.P."/>
            <person name="Cantor M.N."/>
            <person name="Hua S.X."/>
        </authorList>
    </citation>
    <scope>NUCLEOTIDE SEQUENCE [LARGE SCALE GENOMIC DNA]</scope>
    <source>
        <strain evidence="2 3">LaAM-08-1</strain>
    </source>
</reference>
<dbReference type="EMBL" id="KN839401">
    <property type="protein sequence ID" value="KIJ89847.1"/>
    <property type="molecule type" value="Genomic_DNA"/>
</dbReference>
<feature type="compositionally biased region" description="Low complexity" evidence="1">
    <location>
        <begin position="584"/>
        <end position="604"/>
    </location>
</feature>
<dbReference type="OrthoDB" id="3060037at2759"/>
<feature type="region of interest" description="Disordered" evidence="1">
    <location>
        <begin position="569"/>
        <end position="663"/>
    </location>
</feature>
<evidence type="ECO:0000313" key="3">
    <source>
        <dbReference type="Proteomes" id="UP000054477"/>
    </source>
</evidence>
<gene>
    <name evidence="2" type="ORF">K443DRAFT_126648</name>
</gene>
<evidence type="ECO:0000313" key="2">
    <source>
        <dbReference type="EMBL" id="KIJ89847.1"/>
    </source>
</evidence>
<dbReference type="AlphaFoldDB" id="A0A0C9WZP9"/>
<reference evidence="3" key="2">
    <citation type="submission" date="2015-01" db="EMBL/GenBank/DDBJ databases">
        <title>Evolutionary Origins and Diversification of the Mycorrhizal Mutualists.</title>
        <authorList>
            <consortium name="DOE Joint Genome Institute"/>
            <consortium name="Mycorrhizal Genomics Consortium"/>
            <person name="Kohler A."/>
            <person name="Kuo A."/>
            <person name="Nagy L.G."/>
            <person name="Floudas D."/>
            <person name="Copeland A."/>
            <person name="Barry K.W."/>
            <person name="Cichocki N."/>
            <person name="Veneault-Fourrey C."/>
            <person name="LaButti K."/>
            <person name="Lindquist E.A."/>
            <person name="Lipzen A."/>
            <person name="Lundell T."/>
            <person name="Morin E."/>
            <person name="Murat C."/>
            <person name="Riley R."/>
            <person name="Ohm R."/>
            <person name="Sun H."/>
            <person name="Tunlid A."/>
            <person name="Henrissat B."/>
            <person name="Grigoriev I.V."/>
            <person name="Hibbett D.S."/>
            <person name="Martin F."/>
        </authorList>
    </citation>
    <scope>NUCLEOTIDE SEQUENCE [LARGE SCALE GENOMIC DNA]</scope>
    <source>
        <strain evidence="3">LaAM-08-1</strain>
    </source>
</reference>
<accession>A0A0C9WZP9</accession>
<organism evidence="2 3">
    <name type="scientific">Laccaria amethystina LaAM-08-1</name>
    <dbReference type="NCBI Taxonomy" id="1095629"/>
    <lineage>
        <taxon>Eukaryota</taxon>
        <taxon>Fungi</taxon>
        <taxon>Dikarya</taxon>
        <taxon>Basidiomycota</taxon>
        <taxon>Agaricomycotina</taxon>
        <taxon>Agaricomycetes</taxon>
        <taxon>Agaricomycetidae</taxon>
        <taxon>Agaricales</taxon>
        <taxon>Agaricineae</taxon>
        <taxon>Hydnangiaceae</taxon>
        <taxon>Laccaria</taxon>
    </lineage>
</organism>
<evidence type="ECO:0000256" key="1">
    <source>
        <dbReference type="SAM" id="MobiDB-lite"/>
    </source>
</evidence>
<proteinExistence type="predicted"/>
<name>A0A0C9WZP9_9AGAR</name>